<feature type="non-terminal residue" evidence="2">
    <location>
        <position position="1"/>
    </location>
</feature>
<evidence type="ECO:0000313" key="2">
    <source>
        <dbReference type="EMBL" id="AOP04245.1"/>
    </source>
</evidence>
<reference evidence="3" key="2">
    <citation type="journal article" date="2017" name="J. Proteomics">
        <title>Comparative secretome analysis of Colletotrichum falcatum identifies a cerato-platanin protein (EPL1) as a potential pathogen-associated molecular pattern (PAMP) inducing systemic resistance in sugarcane.</title>
        <authorList>
            <person name="Ashwin N.M.R."/>
            <person name="Barnabas L."/>
            <person name="Ramesh Sundar A."/>
            <person name="Malathi P."/>
            <person name="Viswanathan R."/>
            <person name="Masi A."/>
            <person name="Agrawal G.K."/>
            <person name="Rakwal R."/>
        </authorList>
    </citation>
    <scope>NUCLEOTIDE SEQUENCE</scope>
    <source>
        <strain evidence="3">Cf671</strain>
    </source>
</reference>
<evidence type="ECO:0008006" key="4">
    <source>
        <dbReference type="Google" id="ProtNLM"/>
    </source>
</evidence>
<proteinExistence type="evidence at transcript level"/>
<name>A0A1C9II12_9PEZI</name>
<reference evidence="2" key="1">
    <citation type="submission" date="2016-01" db="EMBL/GenBank/DDBJ databases">
        <title>Identification and characterization of low molecular weight secreted proteins of Colletotrichum falcatum.</title>
        <authorList>
            <person name="Ashwin N.M.R."/>
            <person name="Leonard Barnabas E."/>
            <person name="Ramesh Sundar A."/>
            <person name="Malathi P."/>
            <person name="Viswanathan R."/>
        </authorList>
    </citation>
    <scope>NUCLEOTIDE SEQUENCE</scope>
    <source>
        <strain evidence="2">Cf 671</strain>
    </source>
</reference>
<organism evidence="2">
    <name type="scientific">Colletotrichum falcatum</name>
    <dbReference type="NCBI Taxonomy" id="129314"/>
    <lineage>
        <taxon>Eukaryota</taxon>
        <taxon>Fungi</taxon>
        <taxon>Dikarya</taxon>
        <taxon>Ascomycota</taxon>
        <taxon>Pezizomycotina</taxon>
        <taxon>Sordariomycetes</taxon>
        <taxon>Hypocreomycetidae</taxon>
        <taxon>Glomerellales</taxon>
        <taxon>Glomerellaceae</taxon>
        <taxon>Colletotrichum</taxon>
        <taxon>Colletotrichum graminicola species complex</taxon>
    </lineage>
</organism>
<dbReference type="EMBL" id="KU594333">
    <property type="protein sequence ID" value="AOP04245.1"/>
    <property type="molecule type" value="mRNA"/>
</dbReference>
<evidence type="ECO:0000313" key="3">
    <source>
        <dbReference type="EMBL" id="ARX98193.1"/>
    </source>
</evidence>
<dbReference type="AlphaFoldDB" id="A0A1C9II12"/>
<protein>
    <recommendedName>
        <fullName evidence="4">Small secreted protein</fullName>
    </recommendedName>
</protein>
<evidence type="ECO:0000256" key="1">
    <source>
        <dbReference type="SAM" id="SignalP"/>
    </source>
</evidence>
<sequence length="136" mass="14595">FTSTMQIGKLAALAASLALPLLAAAAPTEREQPPAPEGFGTTEDLEGLRASAANTLTVCQDINMSGPCMTWSIPDRKCYHIGDAWNDKVSSYEPSGTMFCFLFRDSGCRGGYHGANTRVNSMGDFNDQTTSFQCNV</sequence>
<dbReference type="Pfam" id="PF03995">
    <property type="entry name" value="Inhibitor_I36"/>
    <property type="match status" value="1"/>
</dbReference>
<dbReference type="SMR" id="A0A1C9II12"/>
<dbReference type="Gene3D" id="2.60.20.10">
    <property type="entry name" value="Crystallins"/>
    <property type="match status" value="1"/>
</dbReference>
<feature type="chain" id="PRO_5008894455" description="Small secreted protein" evidence="1">
    <location>
        <begin position="26"/>
        <end position="136"/>
    </location>
</feature>
<keyword evidence="1" id="KW-0732">Signal</keyword>
<feature type="signal peptide" evidence="1">
    <location>
        <begin position="1"/>
        <end position="25"/>
    </location>
</feature>
<dbReference type="EMBL" id="KY178273">
    <property type="protein sequence ID" value="ARX98193.1"/>
    <property type="molecule type" value="Genomic_DNA"/>
</dbReference>
<accession>A0A1C9II12</accession>